<dbReference type="RefSeq" id="WP_169385586.1">
    <property type="nucleotide sequence ID" value="NZ_JAAXLA010000120.1"/>
</dbReference>
<keyword evidence="1" id="KW-1133">Transmembrane helix</keyword>
<evidence type="ECO:0000256" key="1">
    <source>
        <dbReference type="SAM" id="Phobius"/>
    </source>
</evidence>
<keyword evidence="1" id="KW-0472">Membrane</keyword>
<feature type="transmembrane region" description="Helical" evidence="1">
    <location>
        <begin position="72"/>
        <end position="92"/>
    </location>
</feature>
<evidence type="ECO:0000313" key="2">
    <source>
        <dbReference type="EMBL" id="NMI02080.1"/>
    </source>
</evidence>
<name>A0ABX1SP39_9PSEU</name>
<organism evidence="2 3">
    <name type="scientific">Pseudonocardia acidicola</name>
    <dbReference type="NCBI Taxonomy" id="2724939"/>
    <lineage>
        <taxon>Bacteria</taxon>
        <taxon>Bacillati</taxon>
        <taxon>Actinomycetota</taxon>
        <taxon>Actinomycetes</taxon>
        <taxon>Pseudonocardiales</taxon>
        <taxon>Pseudonocardiaceae</taxon>
        <taxon>Pseudonocardia</taxon>
    </lineage>
</organism>
<sequence length="109" mass="11211">MSTQQMTVALVVLAGLGLISVWRSGARAGRKAERVVHTATRRSSTAGRALLVAALIVGVQWAVIAFTPPASVIAVVLGAPALFAGTAVARLFTVPEVGPRSLGRGGMHR</sequence>
<protein>
    <submittedName>
        <fullName evidence="2">Uncharacterized protein</fullName>
    </submittedName>
</protein>
<feature type="transmembrane region" description="Helical" evidence="1">
    <location>
        <begin position="46"/>
        <end position="66"/>
    </location>
</feature>
<keyword evidence="3" id="KW-1185">Reference proteome</keyword>
<dbReference type="EMBL" id="JAAXLA010000120">
    <property type="protein sequence ID" value="NMI02080.1"/>
    <property type="molecule type" value="Genomic_DNA"/>
</dbReference>
<dbReference type="Proteomes" id="UP000820669">
    <property type="component" value="Unassembled WGS sequence"/>
</dbReference>
<comment type="caution">
    <text evidence="2">The sequence shown here is derived from an EMBL/GenBank/DDBJ whole genome shotgun (WGS) entry which is preliminary data.</text>
</comment>
<accession>A0ABX1SP39</accession>
<evidence type="ECO:0000313" key="3">
    <source>
        <dbReference type="Proteomes" id="UP000820669"/>
    </source>
</evidence>
<gene>
    <name evidence="2" type="ORF">HF526_33025</name>
</gene>
<keyword evidence="1" id="KW-0812">Transmembrane</keyword>
<reference evidence="2 3" key="1">
    <citation type="submission" date="2020-04" db="EMBL/GenBank/DDBJ databases">
        <authorList>
            <person name="Klaysubun C."/>
            <person name="Duangmal K."/>
            <person name="Lipun K."/>
        </authorList>
    </citation>
    <scope>NUCLEOTIDE SEQUENCE [LARGE SCALE GENOMIC DNA]</scope>
    <source>
        <strain evidence="2 3">K10HN5</strain>
    </source>
</reference>
<proteinExistence type="predicted"/>
<feature type="transmembrane region" description="Helical" evidence="1">
    <location>
        <begin position="6"/>
        <end position="25"/>
    </location>
</feature>